<name>A0AAD5V7Q2_9APHY</name>
<evidence type="ECO:0000313" key="3">
    <source>
        <dbReference type="Proteomes" id="UP001212997"/>
    </source>
</evidence>
<feature type="region of interest" description="Disordered" evidence="1">
    <location>
        <begin position="285"/>
        <end position="349"/>
    </location>
</feature>
<evidence type="ECO:0000313" key="2">
    <source>
        <dbReference type="EMBL" id="KAJ3486730.1"/>
    </source>
</evidence>
<feature type="compositionally biased region" description="Low complexity" evidence="1">
    <location>
        <begin position="329"/>
        <end position="349"/>
    </location>
</feature>
<comment type="caution">
    <text evidence="2">The sequence shown here is derived from an EMBL/GenBank/DDBJ whole genome shotgun (WGS) entry which is preliminary data.</text>
</comment>
<dbReference type="AlphaFoldDB" id="A0AAD5V7Q2"/>
<gene>
    <name evidence="2" type="ORF">NLI96_g4038</name>
</gene>
<proteinExistence type="predicted"/>
<sequence length="349" mass="37950">MSNSLPTALDGALATSITTGGFVDTTYYLFSSRLSSGKIGKPRAVYANSAVMRAAGQHFQGQLSAGFATRNEIAQETADYGYDSDSDLEDDEGESPEESLVTVVVNPNDEMASENSDENPTMVQFPVPRRTKHTVVVSDVAANTWQALVFYILTGVIHFAPLRSQGLEYRMQEITQYAHDHPGLPPLCSPKSMYRLADKVGLVDLKNLAMKDLEEKLPRIKILDEIFSKYSSVFPEILMAQVNYFCDEEISQTSRLSLQQKIRSVTKGELPHATNALMAMLQKVSDSRPGASPEPQAAKPPAEGLGERSAGSWGLGQSASETRLFGFGSASSTTPAASLPTSTTKVRRR</sequence>
<dbReference type="InterPro" id="IPR011333">
    <property type="entry name" value="SKP1/BTB/POZ_sf"/>
</dbReference>
<reference evidence="2" key="1">
    <citation type="submission" date="2022-07" db="EMBL/GenBank/DDBJ databases">
        <title>Genome Sequence of Physisporinus lineatus.</title>
        <authorList>
            <person name="Buettner E."/>
        </authorList>
    </citation>
    <scope>NUCLEOTIDE SEQUENCE</scope>
    <source>
        <strain evidence="2">VT162</strain>
    </source>
</reference>
<protein>
    <submittedName>
        <fullName evidence="2">Uncharacterized protein</fullName>
    </submittedName>
</protein>
<dbReference type="Proteomes" id="UP001212997">
    <property type="component" value="Unassembled WGS sequence"/>
</dbReference>
<evidence type="ECO:0000256" key="1">
    <source>
        <dbReference type="SAM" id="MobiDB-lite"/>
    </source>
</evidence>
<organism evidence="2 3">
    <name type="scientific">Meripilus lineatus</name>
    <dbReference type="NCBI Taxonomy" id="2056292"/>
    <lineage>
        <taxon>Eukaryota</taxon>
        <taxon>Fungi</taxon>
        <taxon>Dikarya</taxon>
        <taxon>Basidiomycota</taxon>
        <taxon>Agaricomycotina</taxon>
        <taxon>Agaricomycetes</taxon>
        <taxon>Polyporales</taxon>
        <taxon>Meripilaceae</taxon>
        <taxon>Meripilus</taxon>
    </lineage>
</organism>
<accession>A0AAD5V7Q2</accession>
<dbReference type="Gene3D" id="3.30.710.10">
    <property type="entry name" value="Potassium Channel Kv1.1, Chain A"/>
    <property type="match status" value="1"/>
</dbReference>
<keyword evidence="3" id="KW-1185">Reference proteome</keyword>
<dbReference type="EMBL" id="JANAWD010000112">
    <property type="protein sequence ID" value="KAJ3486730.1"/>
    <property type="molecule type" value="Genomic_DNA"/>
</dbReference>